<dbReference type="GO" id="GO:0005829">
    <property type="term" value="C:cytosol"/>
    <property type="evidence" value="ECO:0007669"/>
    <property type="project" value="TreeGrafter"/>
</dbReference>
<dbReference type="Gene3D" id="2.30.30.180">
    <property type="entry name" value="Ribosome maturation factor RimP, C-terminal domain"/>
    <property type="match status" value="1"/>
</dbReference>
<name>A0A7U9THL1_9MOLU</name>
<proteinExistence type="inferred from homology"/>
<sequence>MNLQKMREKLTPILKRHDLEIYSIKTKKEFGEKIVEILIDTETMDINTLEKIHLEYVNLLTDDDLDPDYFLELSSVGLERPLKSREDLLKVIGKYIYLETNKYQGNGYIISFENDIIKLEINDKGRIRKIDINYDEARNMRTSVKV</sequence>
<dbReference type="Gene3D" id="3.30.300.70">
    <property type="entry name" value="RimP-like superfamily, N-terminal"/>
    <property type="match status" value="1"/>
</dbReference>
<reference evidence="3" key="1">
    <citation type="submission" date="2021-01" db="EMBL/GenBank/DDBJ databases">
        <title>Draft genome sequence of Acholeplasmataceae bacterium strain Mahy22.</title>
        <authorList>
            <person name="Watanabe M."/>
            <person name="Kojima H."/>
            <person name="Fukui M."/>
        </authorList>
    </citation>
    <scope>NUCLEOTIDE SEQUENCE</scope>
    <source>
        <strain evidence="3">Mahy22</strain>
    </source>
</reference>
<dbReference type="KEGG" id="manr:MPAN_012420"/>
<comment type="similarity">
    <text evidence="1">Belongs to the RimP family.</text>
</comment>
<evidence type="ECO:0000259" key="2">
    <source>
        <dbReference type="Pfam" id="PF02576"/>
    </source>
</evidence>
<dbReference type="Pfam" id="PF02576">
    <property type="entry name" value="RimP_N"/>
    <property type="match status" value="1"/>
</dbReference>
<dbReference type="AlphaFoldDB" id="A0A7U9THL1"/>
<gene>
    <name evidence="1 3" type="primary">rimP</name>
    <name evidence="3" type="ORF">MPAN_012420</name>
</gene>
<dbReference type="HAMAP" id="MF_01077">
    <property type="entry name" value="RimP"/>
    <property type="match status" value="1"/>
</dbReference>
<keyword evidence="1" id="KW-0690">Ribosome biogenesis</keyword>
<dbReference type="PANTHER" id="PTHR33867:SF1">
    <property type="entry name" value="RIBOSOME MATURATION FACTOR RIMP"/>
    <property type="match status" value="1"/>
</dbReference>
<dbReference type="InterPro" id="IPR003728">
    <property type="entry name" value="Ribosome_maturation_RimP"/>
</dbReference>
<evidence type="ECO:0000256" key="1">
    <source>
        <dbReference type="HAMAP-Rule" id="MF_01077"/>
    </source>
</evidence>
<accession>A0A7U9THL1</accession>
<evidence type="ECO:0000313" key="4">
    <source>
        <dbReference type="Proteomes" id="UP000620133"/>
    </source>
</evidence>
<comment type="subcellular location">
    <subcellularLocation>
        <location evidence="1">Cytoplasm</location>
    </subcellularLocation>
</comment>
<dbReference type="SUPFAM" id="SSF74942">
    <property type="entry name" value="YhbC-like, C-terminal domain"/>
    <property type="match status" value="1"/>
</dbReference>
<dbReference type="PANTHER" id="PTHR33867">
    <property type="entry name" value="RIBOSOME MATURATION FACTOR RIMP"/>
    <property type="match status" value="1"/>
</dbReference>
<dbReference type="Proteomes" id="UP000620133">
    <property type="component" value="Chromosome"/>
</dbReference>
<evidence type="ECO:0000313" key="3">
    <source>
        <dbReference type="EMBL" id="BCR36349.1"/>
    </source>
</evidence>
<feature type="domain" description="Ribosome maturation factor RimP N-terminal" evidence="2">
    <location>
        <begin position="10"/>
        <end position="79"/>
    </location>
</feature>
<comment type="function">
    <text evidence="1">Required for maturation of 30S ribosomal subunits.</text>
</comment>
<dbReference type="InterPro" id="IPR035956">
    <property type="entry name" value="RimP_N_sf"/>
</dbReference>
<organism evidence="3 4">
    <name type="scientific">Mariniplasma anaerobium</name>
    <dbReference type="NCBI Taxonomy" id="2735436"/>
    <lineage>
        <taxon>Bacteria</taxon>
        <taxon>Bacillati</taxon>
        <taxon>Mycoplasmatota</taxon>
        <taxon>Mollicutes</taxon>
        <taxon>Acholeplasmatales</taxon>
        <taxon>Acholeplasmataceae</taxon>
        <taxon>Mariniplasma</taxon>
    </lineage>
</organism>
<keyword evidence="1" id="KW-0963">Cytoplasm</keyword>
<keyword evidence="4" id="KW-1185">Reference proteome</keyword>
<dbReference type="EMBL" id="AP024412">
    <property type="protein sequence ID" value="BCR36349.1"/>
    <property type="molecule type" value="Genomic_DNA"/>
</dbReference>
<dbReference type="SUPFAM" id="SSF75420">
    <property type="entry name" value="YhbC-like, N-terminal domain"/>
    <property type="match status" value="1"/>
</dbReference>
<dbReference type="InterPro" id="IPR028989">
    <property type="entry name" value="RimP_N"/>
</dbReference>
<dbReference type="InterPro" id="IPR036847">
    <property type="entry name" value="RimP_C_sf"/>
</dbReference>
<dbReference type="GO" id="GO:0000028">
    <property type="term" value="P:ribosomal small subunit assembly"/>
    <property type="evidence" value="ECO:0007669"/>
    <property type="project" value="TreeGrafter"/>
</dbReference>
<dbReference type="RefSeq" id="WP_176238835.1">
    <property type="nucleotide sequence ID" value="NZ_AP024412.1"/>
</dbReference>
<protein>
    <recommendedName>
        <fullName evidence="1">Ribosome maturation factor RimP</fullName>
    </recommendedName>
</protein>
<dbReference type="GO" id="GO:0006412">
    <property type="term" value="P:translation"/>
    <property type="evidence" value="ECO:0007669"/>
    <property type="project" value="TreeGrafter"/>
</dbReference>